<feature type="transmembrane region" description="Helical" evidence="5">
    <location>
        <begin position="286"/>
        <end position="306"/>
    </location>
</feature>
<feature type="transmembrane region" description="Helical" evidence="5">
    <location>
        <begin position="192"/>
        <end position="211"/>
    </location>
</feature>
<dbReference type="PANTHER" id="PTHR11132">
    <property type="entry name" value="SOLUTE CARRIER FAMILY 35"/>
    <property type="match status" value="1"/>
</dbReference>
<evidence type="ECO:0000256" key="1">
    <source>
        <dbReference type="ARBA" id="ARBA00004141"/>
    </source>
</evidence>
<evidence type="ECO:0000256" key="2">
    <source>
        <dbReference type="ARBA" id="ARBA00022692"/>
    </source>
</evidence>
<gene>
    <name evidence="8" type="primary">LOC110976088</name>
</gene>
<accession>A0A8B7XXP3</accession>
<feature type="transmembrane region" description="Helical" evidence="5">
    <location>
        <begin position="160"/>
        <end position="180"/>
    </location>
</feature>
<keyword evidence="4 5" id="KW-0472">Membrane</keyword>
<sequence>MLAKPPVPGQSPRWPGVVAALFYGVLSGSMSFVNKAVLTMLGFHFPCFLMLCQMLFTAALLRCLGALGRVSLPLATLANLRLCWLPSFFGLFHSVLSLQALDGMNVAMYTILKRCVPLVTLLLAPCLPTKGAPSLFVVVSIAVMTLGCVFTGLGDLTFDLAAYTFGLLSVFSQALYLTLVQSLSLQENTLSAAGIAYLNSLNCLVPLLLYTAYTSEFARVWDFPDLHSSRFLLAFLVVISMGCALNYSVFLCTTLTSALTLSVVGVMKSVVVVMVGLFVFGGVKLSVLGGVGVALNTLGSSLYTYAKYREKTGVAIEADHTSTSQNLVSGQA</sequence>
<feature type="transmembrane region" description="Helical" evidence="5">
    <location>
        <begin position="107"/>
        <end position="127"/>
    </location>
</feature>
<dbReference type="KEGG" id="aplc:110976088"/>
<keyword evidence="7" id="KW-1185">Reference proteome</keyword>
<evidence type="ECO:0000256" key="5">
    <source>
        <dbReference type="SAM" id="Phobius"/>
    </source>
</evidence>
<feature type="transmembrane region" description="Helical" evidence="5">
    <location>
        <begin position="38"/>
        <end position="61"/>
    </location>
</feature>
<proteinExistence type="predicted"/>
<dbReference type="AlphaFoldDB" id="A0A8B7XXP3"/>
<feature type="transmembrane region" description="Helical" evidence="5">
    <location>
        <begin position="258"/>
        <end position="280"/>
    </location>
</feature>
<dbReference type="CTD" id="340146"/>
<evidence type="ECO:0000313" key="8">
    <source>
        <dbReference type="RefSeq" id="XP_022084810.1"/>
    </source>
</evidence>
<dbReference type="OrthoDB" id="417037at2759"/>
<evidence type="ECO:0000313" key="7">
    <source>
        <dbReference type="Proteomes" id="UP000694845"/>
    </source>
</evidence>
<evidence type="ECO:0000256" key="3">
    <source>
        <dbReference type="ARBA" id="ARBA00022989"/>
    </source>
</evidence>
<feature type="transmembrane region" description="Helical" evidence="5">
    <location>
        <begin position="12"/>
        <end position="32"/>
    </location>
</feature>
<feature type="domain" description="Sugar phosphate transporter" evidence="6">
    <location>
        <begin position="25"/>
        <end position="303"/>
    </location>
</feature>
<dbReference type="Pfam" id="PF03151">
    <property type="entry name" value="TPT"/>
    <property type="match status" value="1"/>
</dbReference>
<dbReference type="OMA" id="GWKDPTM"/>
<dbReference type="Proteomes" id="UP000694845">
    <property type="component" value="Unplaced"/>
</dbReference>
<dbReference type="InterPro" id="IPR004853">
    <property type="entry name" value="Sugar_P_trans_dom"/>
</dbReference>
<dbReference type="GeneID" id="110976088"/>
<dbReference type="GO" id="GO:0016020">
    <property type="term" value="C:membrane"/>
    <property type="evidence" value="ECO:0007669"/>
    <property type="project" value="UniProtKB-SubCell"/>
</dbReference>
<feature type="transmembrane region" description="Helical" evidence="5">
    <location>
        <begin position="134"/>
        <end position="154"/>
    </location>
</feature>
<feature type="transmembrane region" description="Helical" evidence="5">
    <location>
        <begin position="231"/>
        <end position="251"/>
    </location>
</feature>
<protein>
    <submittedName>
        <fullName evidence="8">UDP-galactose/UDP-glucose transporter 7-like</fullName>
    </submittedName>
</protein>
<feature type="transmembrane region" description="Helical" evidence="5">
    <location>
        <begin position="82"/>
        <end position="101"/>
    </location>
</feature>
<reference evidence="8" key="1">
    <citation type="submission" date="2025-08" db="UniProtKB">
        <authorList>
            <consortium name="RefSeq"/>
        </authorList>
    </citation>
    <scope>IDENTIFICATION</scope>
</reference>
<organism evidence="7 8">
    <name type="scientific">Acanthaster planci</name>
    <name type="common">Crown-of-thorns starfish</name>
    <dbReference type="NCBI Taxonomy" id="133434"/>
    <lineage>
        <taxon>Eukaryota</taxon>
        <taxon>Metazoa</taxon>
        <taxon>Echinodermata</taxon>
        <taxon>Eleutherozoa</taxon>
        <taxon>Asterozoa</taxon>
        <taxon>Asteroidea</taxon>
        <taxon>Valvatacea</taxon>
        <taxon>Valvatida</taxon>
        <taxon>Acanthasteridae</taxon>
        <taxon>Acanthaster</taxon>
    </lineage>
</organism>
<keyword evidence="2 5" id="KW-0812">Transmembrane</keyword>
<evidence type="ECO:0000256" key="4">
    <source>
        <dbReference type="ARBA" id="ARBA00023136"/>
    </source>
</evidence>
<dbReference type="InterPro" id="IPR050186">
    <property type="entry name" value="TPT_transporter"/>
</dbReference>
<keyword evidence="3 5" id="KW-1133">Transmembrane helix</keyword>
<comment type="subcellular location">
    <subcellularLocation>
        <location evidence="1">Membrane</location>
        <topology evidence="1">Multi-pass membrane protein</topology>
    </subcellularLocation>
</comment>
<name>A0A8B7XXP3_ACAPL</name>
<evidence type="ECO:0000259" key="6">
    <source>
        <dbReference type="Pfam" id="PF03151"/>
    </source>
</evidence>
<dbReference type="RefSeq" id="XP_022084810.1">
    <property type="nucleotide sequence ID" value="XM_022229118.1"/>
</dbReference>